<keyword evidence="1" id="KW-0812">Transmembrane</keyword>
<accession>A0AA48H6K4</accession>
<evidence type="ECO:0000313" key="3">
    <source>
        <dbReference type="Proteomes" id="UP001337723"/>
    </source>
</evidence>
<dbReference type="GO" id="GO:0004190">
    <property type="term" value="F:aspartic-type endopeptidase activity"/>
    <property type="evidence" value="ECO:0007669"/>
    <property type="project" value="InterPro"/>
</dbReference>
<dbReference type="InterPro" id="IPR021109">
    <property type="entry name" value="Peptidase_aspartic_dom_sf"/>
</dbReference>
<feature type="transmembrane region" description="Helical" evidence="1">
    <location>
        <begin position="12"/>
        <end position="28"/>
    </location>
</feature>
<dbReference type="InterPro" id="IPR001969">
    <property type="entry name" value="Aspartic_peptidase_AS"/>
</dbReference>
<keyword evidence="1" id="KW-0472">Membrane</keyword>
<dbReference type="NCBIfam" id="TIGR02281">
    <property type="entry name" value="clan_AA_DTGA"/>
    <property type="match status" value="1"/>
</dbReference>
<dbReference type="GO" id="GO:0006508">
    <property type="term" value="P:proteolysis"/>
    <property type="evidence" value="ECO:0007669"/>
    <property type="project" value="UniProtKB-KW"/>
</dbReference>
<dbReference type="AlphaFoldDB" id="A0AA48H6K4"/>
<reference evidence="2 3" key="1">
    <citation type="submission" date="2023-01" db="EMBL/GenBank/DDBJ databases">
        <title>Complete genome sequence of Roseicyclus marinus strain Dej080120_10.</title>
        <authorList>
            <person name="Ueki S."/>
            <person name="Maruyama F."/>
        </authorList>
    </citation>
    <scope>NUCLEOTIDE SEQUENCE [LARGE SCALE GENOMIC DNA]</scope>
    <source>
        <strain evidence="2 3">Dej080120_10</strain>
    </source>
</reference>
<dbReference type="EMBL" id="AP027266">
    <property type="protein sequence ID" value="BDW85730.1"/>
    <property type="molecule type" value="Genomic_DNA"/>
</dbReference>
<dbReference type="InterPro" id="IPR011969">
    <property type="entry name" value="Clan_AA_Asp_peptidase_C"/>
</dbReference>
<sequence>MAMTGDQIGSLIYLGLLVTVIAGWYLAANRRNLGRVAQHAAIWAFIFLGGIVAVGLWSDVRDTVAPRQSLMQDGAQVVVPMDRDGHFYLTLEVNGVPVRFVVDTGATEIVLSGQDAARVGIAANDLIFSGRAFTANGMVATAPVRLERVALGGIVDQGVRAVVNEGDLEESLLGMSYLNRFERLEISRGQMVLKR</sequence>
<dbReference type="RefSeq" id="WP_338271540.1">
    <property type="nucleotide sequence ID" value="NZ_AP027266.1"/>
</dbReference>
<dbReference type="Pfam" id="PF13975">
    <property type="entry name" value="gag-asp_proteas"/>
    <property type="match status" value="1"/>
</dbReference>
<feature type="transmembrane region" description="Helical" evidence="1">
    <location>
        <begin position="40"/>
        <end position="58"/>
    </location>
</feature>
<keyword evidence="2" id="KW-0645">Protease</keyword>
<organism evidence="2 3">
    <name type="scientific">Roseicyclus marinus</name>
    <dbReference type="NCBI Taxonomy" id="2161673"/>
    <lineage>
        <taxon>Bacteria</taxon>
        <taxon>Pseudomonadati</taxon>
        <taxon>Pseudomonadota</taxon>
        <taxon>Alphaproteobacteria</taxon>
        <taxon>Rhodobacterales</taxon>
        <taxon>Roseobacteraceae</taxon>
        <taxon>Roseicyclus</taxon>
    </lineage>
</organism>
<protein>
    <submittedName>
        <fullName evidence="2">Aspartyl protease</fullName>
    </submittedName>
</protein>
<dbReference type="Gene3D" id="2.40.70.10">
    <property type="entry name" value="Acid Proteases"/>
    <property type="match status" value="1"/>
</dbReference>
<keyword evidence="2" id="KW-0378">Hydrolase</keyword>
<evidence type="ECO:0000313" key="2">
    <source>
        <dbReference type="EMBL" id="BDW85730.1"/>
    </source>
</evidence>
<dbReference type="PROSITE" id="PS00141">
    <property type="entry name" value="ASP_PROTEASE"/>
    <property type="match status" value="1"/>
</dbReference>
<evidence type="ECO:0000256" key="1">
    <source>
        <dbReference type="SAM" id="Phobius"/>
    </source>
</evidence>
<dbReference type="CDD" id="cd05483">
    <property type="entry name" value="retropepsin_like_bacteria"/>
    <property type="match status" value="1"/>
</dbReference>
<proteinExistence type="predicted"/>
<keyword evidence="1" id="KW-1133">Transmembrane helix</keyword>
<dbReference type="SUPFAM" id="SSF50630">
    <property type="entry name" value="Acid proteases"/>
    <property type="match status" value="1"/>
</dbReference>
<dbReference type="InterPro" id="IPR034122">
    <property type="entry name" value="Retropepsin-like_bacterial"/>
</dbReference>
<keyword evidence="3" id="KW-1185">Reference proteome</keyword>
<name>A0AA48H6K4_9RHOB</name>
<dbReference type="KEGG" id="rmai:MACH21_19070"/>
<gene>
    <name evidence="2" type="ORF">MACH21_19070</name>
</gene>
<dbReference type="Proteomes" id="UP001337723">
    <property type="component" value="Chromosome"/>
</dbReference>